<evidence type="ECO:0000313" key="7">
    <source>
        <dbReference type="EMBL" id="KAK2144846.1"/>
    </source>
</evidence>
<sequence length="544" mass="62462">METELPLPKKVQEVSRSEGHMSYSSSKNQLSSGVSFISDDNKSNIDTDKCVTNSDILTEPQIKMSRTDNNQKCDDVNSQSNDGQMWMEVGQEIDPWESSTVEESSRFWITSENCATDKSTDKMVAESGIVVDETFNDMRWEKRDTEQYSHQAKTVQHKNSQPGHSSQSQRTTDVDVADHKIGQSTNIRPGHCLSHDTQDVSHDTQDMSHDTQDMSHDTQDMSHDTQDMSHDTQDTSHDTQDTSHDTQDTSHHTQDTSHHTQDMSHDTQDMSHHTQDMSHHTQDMSHHTQDGSHVLDVSVISPKTSLTSADDDIPIRRCYDDRSLTDENDGDLLVIDDSDDSDVDVTMDTRLAWRPVVKVDPYEVREHLQLSMEEAFFLSYALGCLILYDENKVALSLEAMWQIFCKKDDRFLVRYVVYHNFRSKGWVPKSGLKYGTDFVLYKQGPAFYHSTYSVLVRHLSGDRLMERHQGMARTTTWTSLSALNRITEQVSKDLMICYVMEPEDITTNEIMSPDCISRYRIQEVVVKRMMSKQERDNTEYIQIP</sequence>
<dbReference type="Pfam" id="PF02778">
    <property type="entry name" value="tRNA_int_endo_N"/>
    <property type="match status" value="1"/>
</dbReference>
<dbReference type="InterPro" id="IPR006678">
    <property type="entry name" value="tRNA_intron_Endonuc_N"/>
</dbReference>
<dbReference type="PANTHER" id="PTHR21227:SF0">
    <property type="entry name" value="TRNA-SPLICING ENDONUCLEASE SUBUNIT SEN2"/>
    <property type="match status" value="1"/>
</dbReference>
<dbReference type="Gene3D" id="3.40.1350.10">
    <property type="match status" value="1"/>
</dbReference>
<feature type="compositionally biased region" description="Basic and acidic residues" evidence="4">
    <location>
        <begin position="193"/>
        <end position="289"/>
    </location>
</feature>
<evidence type="ECO:0000256" key="3">
    <source>
        <dbReference type="ARBA" id="ARBA00034031"/>
    </source>
</evidence>
<feature type="compositionally biased region" description="Polar residues" evidence="4">
    <location>
        <begin position="22"/>
        <end position="35"/>
    </location>
</feature>
<dbReference type="EMBL" id="JAODUP010000725">
    <property type="protein sequence ID" value="KAK2144846.1"/>
    <property type="molecule type" value="Genomic_DNA"/>
</dbReference>
<feature type="domain" description="tRNA intron endonuclease catalytic" evidence="5">
    <location>
        <begin position="411"/>
        <end position="506"/>
    </location>
</feature>
<feature type="compositionally biased region" description="Basic and acidic residues" evidence="4">
    <location>
        <begin position="172"/>
        <end position="181"/>
    </location>
</feature>
<dbReference type="EC" id="4.6.1.16" evidence="2"/>
<feature type="domain" description="tRNA intron endonuclease N-terminal" evidence="6">
    <location>
        <begin position="364"/>
        <end position="401"/>
    </location>
</feature>
<dbReference type="GO" id="GO:0000213">
    <property type="term" value="F:tRNA-intron lyase activity"/>
    <property type="evidence" value="ECO:0007669"/>
    <property type="project" value="UniProtKB-EC"/>
</dbReference>
<accession>A0AAD9J2B7</accession>
<dbReference type="GO" id="GO:0000214">
    <property type="term" value="C:tRNA-intron endonuclease complex"/>
    <property type="evidence" value="ECO:0007669"/>
    <property type="project" value="TreeGrafter"/>
</dbReference>
<dbReference type="AlphaFoldDB" id="A0AAD9J2B7"/>
<evidence type="ECO:0000256" key="4">
    <source>
        <dbReference type="SAM" id="MobiDB-lite"/>
    </source>
</evidence>
<feature type="compositionally biased region" description="Polar residues" evidence="4">
    <location>
        <begin position="148"/>
        <end position="171"/>
    </location>
</feature>
<dbReference type="InterPro" id="IPR006676">
    <property type="entry name" value="tRNA_splic"/>
</dbReference>
<dbReference type="GO" id="GO:0005737">
    <property type="term" value="C:cytoplasm"/>
    <property type="evidence" value="ECO:0007669"/>
    <property type="project" value="TreeGrafter"/>
</dbReference>
<dbReference type="CDD" id="cd22363">
    <property type="entry name" value="tRNA-intron_lyase_C"/>
    <property type="match status" value="1"/>
</dbReference>
<dbReference type="Pfam" id="PF01974">
    <property type="entry name" value="tRNA_int_endo"/>
    <property type="match status" value="1"/>
</dbReference>
<comment type="caution">
    <text evidence="7">The sequence shown here is derived from an EMBL/GenBank/DDBJ whole genome shotgun (WGS) entry which is preliminary data.</text>
</comment>
<evidence type="ECO:0000313" key="8">
    <source>
        <dbReference type="Proteomes" id="UP001208570"/>
    </source>
</evidence>
<dbReference type="GO" id="GO:0003676">
    <property type="term" value="F:nucleic acid binding"/>
    <property type="evidence" value="ECO:0007669"/>
    <property type="project" value="InterPro"/>
</dbReference>
<dbReference type="NCBIfam" id="TIGR00324">
    <property type="entry name" value="endA"/>
    <property type="match status" value="1"/>
</dbReference>
<evidence type="ECO:0000256" key="2">
    <source>
        <dbReference type="ARBA" id="ARBA00012573"/>
    </source>
</evidence>
<dbReference type="SUPFAM" id="SSF53032">
    <property type="entry name" value="tRNA-intron endonuclease catalytic domain-like"/>
    <property type="match status" value="1"/>
</dbReference>
<evidence type="ECO:0000259" key="5">
    <source>
        <dbReference type="Pfam" id="PF01974"/>
    </source>
</evidence>
<feature type="compositionally biased region" description="Basic and acidic residues" evidence="4">
    <location>
        <begin position="10"/>
        <end position="19"/>
    </location>
</feature>
<evidence type="ECO:0000259" key="6">
    <source>
        <dbReference type="Pfam" id="PF02778"/>
    </source>
</evidence>
<keyword evidence="8" id="KW-1185">Reference proteome</keyword>
<comment type="similarity">
    <text evidence="1">Belongs to the tRNA-intron endonuclease family.</text>
</comment>
<evidence type="ECO:0000256" key="1">
    <source>
        <dbReference type="ARBA" id="ARBA00008078"/>
    </source>
</evidence>
<dbReference type="InterPro" id="IPR011856">
    <property type="entry name" value="tRNA_endonuc-like_dom_sf"/>
</dbReference>
<proteinExistence type="inferred from homology"/>
<dbReference type="GO" id="GO:0000379">
    <property type="term" value="P:tRNA-type intron splice site recognition and cleavage"/>
    <property type="evidence" value="ECO:0007669"/>
    <property type="project" value="TreeGrafter"/>
</dbReference>
<dbReference type="PANTHER" id="PTHR21227">
    <property type="entry name" value="TRNA-SPLICING ENDONUCLEASE SUBUNIT SEN2"/>
    <property type="match status" value="1"/>
</dbReference>
<reference evidence="7" key="1">
    <citation type="journal article" date="2023" name="Mol. Biol. Evol.">
        <title>Third-Generation Sequencing Reveals the Adaptive Role of the Epigenome in Three Deep-Sea Polychaetes.</title>
        <authorList>
            <person name="Perez M."/>
            <person name="Aroh O."/>
            <person name="Sun Y."/>
            <person name="Lan Y."/>
            <person name="Juniper S.K."/>
            <person name="Young C.R."/>
            <person name="Angers B."/>
            <person name="Qian P.Y."/>
        </authorList>
    </citation>
    <scope>NUCLEOTIDE SEQUENCE</scope>
    <source>
        <strain evidence="7">P08H-3</strain>
    </source>
</reference>
<feature type="region of interest" description="Disordered" evidence="4">
    <location>
        <begin position="1"/>
        <end position="38"/>
    </location>
</feature>
<organism evidence="7 8">
    <name type="scientific">Paralvinella palmiformis</name>
    <dbReference type="NCBI Taxonomy" id="53620"/>
    <lineage>
        <taxon>Eukaryota</taxon>
        <taxon>Metazoa</taxon>
        <taxon>Spiralia</taxon>
        <taxon>Lophotrochozoa</taxon>
        <taxon>Annelida</taxon>
        <taxon>Polychaeta</taxon>
        <taxon>Sedentaria</taxon>
        <taxon>Canalipalpata</taxon>
        <taxon>Terebellida</taxon>
        <taxon>Terebelliformia</taxon>
        <taxon>Alvinellidae</taxon>
        <taxon>Paralvinella</taxon>
    </lineage>
</organism>
<name>A0AAD9J2B7_9ANNE</name>
<dbReference type="SUPFAM" id="SSF58104">
    <property type="entry name" value="Methyl-accepting chemotaxis protein (MCP) signaling domain"/>
    <property type="match status" value="1"/>
</dbReference>
<dbReference type="Gene3D" id="1.10.287.950">
    <property type="entry name" value="Methyl-accepting chemotaxis protein"/>
    <property type="match status" value="1"/>
</dbReference>
<dbReference type="InterPro" id="IPR006677">
    <property type="entry name" value="tRNA_intron_Endonuc_cat-like"/>
</dbReference>
<feature type="region of interest" description="Disordered" evidence="4">
    <location>
        <begin position="144"/>
        <end position="289"/>
    </location>
</feature>
<dbReference type="InterPro" id="IPR036167">
    <property type="entry name" value="tRNA_intron_Endo_cat-like_sf"/>
</dbReference>
<comment type="catalytic activity">
    <reaction evidence="3">
        <text>pretRNA = a 3'-half-tRNA molecule with a 5'-OH end + a 5'-half-tRNA molecule with a 2',3'-cyclic phosphate end + an intron with a 2',3'-cyclic phosphate and a 5'-hydroxyl terminus.</text>
        <dbReference type="EC" id="4.6.1.16"/>
    </reaction>
</comment>
<gene>
    <name evidence="7" type="ORF">LSH36_725g00036</name>
</gene>
<protein>
    <recommendedName>
        <fullName evidence="2">tRNA-intron lyase</fullName>
        <ecNumber evidence="2">4.6.1.16</ecNumber>
    </recommendedName>
</protein>
<dbReference type="Proteomes" id="UP001208570">
    <property type="component" value="Unassembled WGS sequence"/>
</dbReference>